<dbReference type="eggNOG" id="COG3209">
    <property type="taxonomic scope" value="Bacteria"/>
</dbReference>
<organism evidence="2 3">
    <name type="scientific">Microscilla marina ATCC 23134</name>
    <dbReference type="NCBI Taxonomy" id="313606"/>
    <lineage>
        <taxon>Bacteria</taxon>
        <taxon>Pseudomonadati</taxon>
        <taxon>Bacteroidota</taxon>
        <taxon>Cytophagia</taxon>
        <taxon>Cytophagales</taxon>
        <taxon>Microscillaceae</taxon>
        <taxon>Microscilla</taxon>
    </lineage>
</organism>
<dbReference type="EMBL" id="AAWS01000083">
    <property type="protein sequence ID" value="EAY24080.1"/>
    <property type="molecule type" value="Genomic_DNA"/>
</dbReference>
<evidence type="ECO:0000313" key="2">
    <source>
        <dbReference type="EMBL" id="EAY24080.1"/>
    </source>
</evidence>
<dbReference type="AlphaFoldDB" id="A1ZZW4"/>
<name>A1ZZW4_MICM2</name>
<feature type="signal peptide" evidence="1">
    <location>
        <begin position="1"/>
        <end position="25"/>
    </location>
</feature>
<evidence type="ECO:0008006" key="4">
    <source>
        <dbReference type="Google" id="ProtNLM"/>
    </source>
</evidence>
<comment type="caution">
    <text evidence="2">The sequence shown here is derived from an EMBL/GenBank/DDBJ whole genome shotgun (WGS) entry which is preliminary data.</text>
</comment>
<dbReference type="Proteomes" id="UP000004095">
    <property type="component" value="Unassembled WGS sequence"/>
</dbReference>
<keyword evidence="3" id="KW-1185">Reference proteome</keyword>
<accession>A1ZZW4</accession>
<evidence type="ECO:0000256" key="1">
    <source>
        <dbReference type="SAM" id="SignalP"/>
    </source>
</evidence>
<feature type="chain" id="PRO_5002642338" description="Lipoprotein" evidence="1">
    <location>
        <begin position="26"/>
        <end position="647"/>
    </location>
</feature>
<sequence>MRKNIVLLLFAFFCVNLCCIKPVRAQTSNANTQSLIPTSPEASGFGKYVDVPVSAYTGTPGVAVPIVNVRGKALTLPVSLSYHHKGLQVEGQSGRVGLGWNLSAGGMITRVVRGEVDEKSGMTRYDQVVDIQNTITQEFFGKIDQGFQDGAPDVYTFNFLGHSGRFILYQNKAYFFSHSRLQVTHLSGSNVFTITGEDGATYTFGAVERVNNITGHVPNINTSDYISSWHLTRVVSANKKDTITLHYNAVSTTIAKSIESYQYALGACSKNNASIHTPSETNINGQELAYIESSLMKVVFNTDSQVRLDLANRKALKTIEVYDKQDLHHPIKTIQLEQGYFGNNVHLKLNKVTEYDKNLQPKPPYVFEYYEELPVPDRMSKSQDHWGFYNGASNTTLIPQLTSGQPYGNANRNPDFEATRTTVLKKMTYPTGGYTAFEYEQNHYENIRSNPVALKKQQASASLNPPVSNVNLTTRSVSFTVDHQQVVTLQHQVKRYRATSGLKDDINDIELRNAQGEVIWYIYTTYNAQAEQGITGSEQKELPIGTYTLVVNAEGGDDIVTSASYKNYDHKVITRKAGPGLRVKKITAYDNLKTTPAKVQTYLYEGECCKYPPKIMRATWRFLHLRQEATILPILMIMTVLPATILT</sequence>
<gene>
    <name evidence="2" type="ORF">M23134_02700</name>
</gene>
<keyword evidence="1" id="KW-0732">Signal</keyword>
<proteinExistence type="predicted"/>
<evidence type="ECO:0000313" key="3">
    <source>
        <dbReference type="Proteomes" id="UP000004095"/>
    </source>
</evidence>
<dbReference type="RefSeq" id="WP_002705571.1">
    <property type="nucleotide sequence ID" value="NZ_AAWS01000083.1"/>
</dbReference>
<reference evidence="2 3" key="1">
    <citation type="submission" date="2007-01" db="EMBL/GenBank/DDBJ databases">
        <authorList>
            <person name="Haygood M."/>
            <person name="Podell S."/>
            <person name="Anderson C."/>
            <person name="Hopkinson B."/>
            <person name="Roe K."/>
            <person name="Barbeau K."/>
            <person name="Gaasterland T."/>
            <person name="Ferriera S."/>
            <person name="Johnson J."/>
            <person name="Kravitz S."/>
            <person name="Beeson K."/>
            <person name="Sutton G."/>
            <person name="Rogers Y.-H."/>
            <person name="Friedman R."/>
            <person name="Frazier M."/>
            <person name="Venter J.C."/>
        </authorList>
    </citation>
    <scope>NUCLEOTIDE SEQUENCE [LARGE SCALE GENOMIC DNA]</scope>
    <source>
        <strain evidence="2 3">ATCC 23134</strain>
    </source>
</reference>
<protein>
    <recommendedName>
        <fullName evidence="4">Lipoprotein</fullName>
    </recommendedName>
</protein>